<gene>
    <name evidence="2" type="ORF">SMN809_LOCUS65376</name>
</gene>
<organism evidence="2 3">
    <name type="scientific">Rotaria magnacalcarata</name>
    <dbReference type="NCBI Taxonomy" id="392030"/>
    <lineage>
        <taxon>Eukaryota</taxon>
        <taxon>Metazoa</taxon>
        <taxon>Spiralia</taxon>
        <taxon>Gnathifera</taxon>
        <taxon>Rotifera</taxon>
        <taxon>Eurotatoria</taxon>
        <taxon>Bdelloidea</taxon>
        <taxon>Philodinida</taxon>
        <taxon>Philodinidae</taxon>
        <taxon>Rotaria</taxon>
    </lineage>
</organism>
<name>A0A8S3GQG5_9BILA</name>
<protein>
    <submittedName>
        <fullName evidence="2">Uncharacterized protein</fullName>
    </submittedName>
</protein>
<keyword evidence="1" id="KW-1133">Transmembrane helix</keyword>
<proteinExistence type="predicted"/>
<dbReference type="Gene3D" id="1.20.1250.20">
    <property type="entry name" value="MFS general substrate transporter like domains"/>
    <property type="match status" value="1"/>
</dbReference>
<dbReference type="InterPro" id="IPR036259">
    <property type="entry name" value="MFS_trans_sf"/>
</dbReference>
<feature type="transmembrane region" description="Helical" evidence="1">
    <location>
        <begin position="65"/>
        <end position="85"/>
    </location>
</feature>
<reference evidence="2" key="1">
    <citation type="submission" date="2021-02" db="EMBL/GenBank/DDBJ databases">
        <authorList>
            <person name="Nowell W R."/>
        </authorList>
    </citation>
    <scope>NUCLEOTIDE SEQUENCE</scope>
</reference>
<dbReference type="AlphaFoldDB" id="A0A8S3GQG5"/>
<comment type="caution">
    <text evidence="2">The sequence shown here is derived from an EMBL/GenBank/DDBJ whole genome shotgun (WGS) entry which is preliminary data.</text>
</comment>
<dbReference type="Proteomes" id="UP000676336">
    <property type="component" value="Unassembled WGS sequence"/>
</dbReference>
<feature type="non-terminal residue" evidence="2">
    <location>
        <position position="1"/>
    </location>
</feature>
<dbReference type="EMBL" id="CAJOBI010309090">
    <property type="protein sequence ID" value="CAF5169539.1"/>
    <property type="molecule type" value="Genomic_DNA"/>
</dbReference>
<evidence type="ECO:0000313" key="3">
    <source>
        <dbReference type="Proteomes" id="UP000676336"/>
    </source>
</evidence>
<keyword evidence="1" id="KW-0812">Transmembrane</keyword>
<sequence length="100" mass="11357">SDTTFILQGAHMKIPAFQSNINRMPIVWLSLPDQGIIILVIFILNTCIYERLHINNRLFSIKARMVIGLIAATVSMCITGTVEIFRQRRCDSSFQQTIGM</sequence>
<evidence type="ECO:0000256" key="1">
    <source>
        <dbReference type="SAM" id="Phobius"/>
    </source>
</evidence>
<keyword evidence="1" id="KW-0472">Membrane</keyword>
<accession>A0A8S3GQG5</accession>
<feature type="transmembrane region" description="Helical" evidence="1">
    <location>
        <begin position="26"/>
        <end position="44"/>
    </location>
</feature>
<evidence type="ECO:0000313" key="2">
    <source>
        <dbReference type="EMBL" id="CAF5169539.1"/>
    </source>
</evidence>